<evidence type="ECO:0000256" key="8">
    <source>
        <dbReference type="ARBA" id="ARBA00048679"/>
    </source>
</evidence>
<reference evidence="12 13" key="1">
    <citation type="submission" date="2016-04" db="EMBL/GenBank/DDBJ databases">
        <title>A degradative enzymes factory behind the ericoid mycorrhizal symbiosis.</title>
        <authorList>
            <consortium name="DOE Joint Genome Institute"/>
            <person name="Martino E."/>
            <person name="Morin E."/>
            <person name="Grelet G."/>
            <person name="Kuo A."/>
            <person name="Kohler A."/>
            <person name="Daghino S."/>
            <person name="Barry K."/>
            <person name="Choi C."/>
            <person name="Cichocki N."/>
            <person name="Clum A."/>
            <person name="Copeland A."/>
            <person name="Hainaut M."/>
            <person name="Haridas S."/>
            <person name="Labutti K."/>
            <person name="Lindquist E."/>
            <person name="Lipzen A."/>
            <person name="Khouja H.-R."/>
            <person name="Murat C."/>
            <person name="Ohm R."/>
            <person name="Olson A."/>
            <person name="Spatafora J."/>
            <person name="Veneault-Fourrey C."/>
            <person name="Henrissat B."/>
            <person name="Grigoriev I."/>
            <person name="Martin F."/>
            <person name="Perotto S."/>
        </authorList>
    </citation>
    <scope>NUCLEOTIDE SEQUENCE [LARGE SCALE GENOMIC DNA]</scope>
    <source>
        <strain evidence="12 13">E</strain>
    </source>
</reference>
<dbReference type="Gene3D" id="3.30.200.20">
    <property type="entry name" value="Phosphorylase Kinase, domain 1"/>
    <property type="match status" value="1"/>
</dbReference>
<dbReference type="PANTHER" id="PTHR47634:SF9">
    <property type="entry name" value="PROTEIN KINASE DOMAIN-CONTAINING PROTEIN-RELATED"/>
    <property type="match status" value="1"/>
</dbReference>
<evidence type="ECO:0000313" key="12">
    <source>
        <dbReference type="EMBL" id="PMD63554.1"/>
    </source>
</evidence>
<evidence type="ECO:0000256" key="9">
    <source>
        <dbReference type="PROSITE-ProRule" id="PRU10141"/>
    </source>
</evidence>
<evidence type="ECO:0000256" key="6">
    <source>
        <dbReference type="ARBA" id="ARBA00022840"/>
    </source>
</evidence>
<keyword evidence="2" id="KW-0723">Serine/threonine-protein kinase</keyword>
<dbReference type="Proteomes" id="UP000235371">
    <property type="component" value="Unassembled WGS sequence"/>
</dbReference>
<accession>A0A2J6TKL5</accession>
<dbReference type="FunFam" id="3.30.200.20:FF:001333">
    <property type="entry name" value="Protein kinase, putative (AFU_orthologue AFUA_7G00740)"/>
    <property type="match status" value="1"/>
</dbReference>
<gene>
    <name evidence="12" type="ORF">K444DRAFT_323195</name>
</gene>
<feature type="compositionally biased region" description="Low complexity" evidence="10">
    <location>
        <begin position="567"/>
        <end position="588"/>
    </location>
</feature>
<evidence type="ECO:0000256" key="10">
    <source>
        <dbReference type="SAM" id="MobiDB-lite"/>
    </source>
</evidence>
<evidence type="ECO:0000256" key="7">
    <source>
        <dbReference type="ARBA" id="ARBA00047899"/>
    </source>
</evidence>
<evidence type="ECO:0000256" key="4">
    <source>
        <dbReference type="ARBA" id="ARBA00022741"/>
    </source>
</evidence>
<dbReference type="GO" id="GO:0000245">
    <property type="term" value="P:spliceosomal complex assembly"/>
    <property type="evidence" value="ECO:0007669"/>
    <property type="project" value="TreeGrafter"/>
</dbReference>
<evidence type="ECO:0000259" key="11">
    <source>
        <dbReference type="PROSITE" id="PS50011"/>
    </source>
</evidence>
<dbReference type="Gene3D" id="1.10.510.10">
    <property type="entry name" value="Transferase(Phosphotransferase) domain 1"/>
    <property type="match status" value="1"/>
</dbReference>
<feature type="binding site" evidence="9">
    <location>
        <position position="198"/>
    </location>
    <ligand>
        <name>ATP</name>
        <dbReference type="ChEBI" id="CHEBI:30616"/>
    </ligand>
</feature>
<keyword evidence="5 12" id="KW-0418">Kinase</keyword>
<evidence type="ECO:0000313" key="13">
    <source>
        <dbReference type="Proteomes" id="UP000235371"/>
    </source>
</evidence>
<dbReference type="PANTHER" id="PTHR47634">
    <property type="entry name" value="PROTEIN KINASE DOMAIN-CONTAINING PROTEIN-RELATED"/>
    <property type="match status" value="1"/>
</dbReference>
<evidence type="ECO:0000256" key="3">
    <source>
        <dbReference type="ARBA" id="ARBA00022679"/>
    </source>
</evidence>
<dbReference type="PROSITE" id="PS00107">
    <property type="entry name" value="PROTEIN_KINASE_ATP"/>
    <property type="match status" value="1"/>
</dbReference>
<dbReference type="Pfam" id="PF00069">
    <property type="entry name" value="Pkinase"/>
    <property type="match status" value="2"/>
</dbReference>
<name>A0A2J6TKL5_9HELO</name>
<dbReference type="STRING" id="1095630.A0A2J6TKL5"/>
<dbReference type="InterPro" id="IPR017441">
    <property type="entry name" value="Protein_kinase_ATP_BS"/>
</dbReference>
<dbReference type="SUPFAM" id="SSF56112">
    <property type="entry name" value="Protein kinase-like (PK-like)"/>
    <property type="match status" value="1"/>
</dbReference>
<keyword evidence="4 9" id="KW-0547">Nucleotide-binding</keyword>
<dbReference type="GO" id="GO:0004674">
    <property type="term" value="F:protein serine/threonine kinase activity"/>
    <property type="evidence" value="ECO:0007669"/>
    <property type="project" value="UniProtKB-KW"/>
</dbReference>
<keyword evidence="3" id="KW-0808">Transferase</keyword>
<dbReference type="EMBL" id="KZ613780">
    <property type="protein sequence ID" value="PMD63554.1"/>
    <property type="molecule type" value="Genomic_DNA"/>
</dbReference>
<protein>
    <recommendedName>
        <fullName evidence="1">non-specific serine/threonine protein kinase</fullName>
        <ecNumber evidence="1">2.7.11.1</ecNumber>
    </recommendedName>
</protein>
<dbReference type="AlphaFoldDB" id="A0A2J6TKL5"/>
<dbReference type="InParanoid" id="A0A2J6TKL5"/>
<evidence type="ECO:0000256" key="5">
    <source>
        <dbReference type="ARBA" id="ARBA00022777"/>
    </source>
</evidence>
<dbReference type="GO" id="GO:0005524">
    <property type="term" value="F:ATP binding"/>
    <property type="evidence" value="ECO:0007669"/>
    <property type="project" value="UniProtKB-UniRule"/>
</dbReference>
<keyword evidence="6 9" id="KW-0067">ATP-binding</keyword>
<feature type="region of interest" description="Disordered" evidence="10">
    <location>
        <begin position="553"/>
        <end position="625"/>
    </location>
</feature>
<sequence length="701" mass="77472">MRLYVWEVCAGPSNVQRPSSGEAVFRPSIASPLFPYYTKTTRAHTLTQRTTLSSIKNQPLHKIPILSSLFAGSAIWRRAAAISRHGLVTGYIFDTPPQWTTHHGEFPVSRSNVKGIENAFQITASRPRICICTFAVEMSVRAPRIETLNYRTGGFHPVHLNDTFKKERYTVIHKLGHGGFATVWLARDEIRQRYVALKILAARLSRDCPEVEILRRLRSSKESVGKAFVMSMLDHFWIDGPNGHHLCVVSEVGGPSIKQFNECPGLTSGSRRLRSGVARKVALQATEGLAYIHSTGTVHGDFTAANILLQLANIDEWTVEQIHERLGKPRTQDLHRAVEGVDSLSGPRYTISAIDMKLVDPQWISDQIMIIDFGIAFLQEHSSVDIGTPIAYCAPEFNFGSPRSVNSDTWALGCTIFEIRTGASLFRFRGVPTRDQVLVTMVQMLGRLPEKWWVEWEDGHNWYDIEVQVGGEMAESVQGNLHHQIMQIGMHDGDIASDPSLYKNHDLKHETVIETESEQVPTASQAHRESTNRLVALVEELTTSEAADVIEQINKPPSSSSSHEKSTSGSSNKNNSGSAVASGSSNAKSGEKSIASEGISTGVPAIPATRVDPPAERPISDPAPESMAVPVTLSIAEFLEPTGTTISLVEANCLEMLLREALIFLPEERVTPVELAKQLWFRGDFESTRQSRELFVEGLGV</sequence>
<organism evidence="12 13">
    <name type="scientific">Hyaloscypha bicolor E</name>
    <dbReference type="NCBI Taxonomy" id="1095630"/>
    <lineage>
        <taxon>Eukaryota</taxon>
        <taxon>Fungi</taxon>
        <taxon>Dikarya</taxon>
        <taxon>Ascomycota</taxon>
        <taxon>Pezizomycotina</taxon>
        <taxon>Leotiomycetes</taxon>
        <taxon>Helotiales</taxon>
        <taxon>Hyaloscyphaceae</taxon>
        <taxon>Hyaloscypha</taxon>
        <taxon>Hyaloscypha bicolor</taxon>
    </lineage>
</organism>
<dbReference type="PROSITE" id="PS50011">
    <property type="entry name" value="PROTEIN_KINASE_DOM"/>
    <property type="match status" value="1"/>
</dbReference>
<dbReference type="InterPro" id="IPR000719">
    <property type="entry name" value="Prot_kinase_dom"/>
</dbReference>
<evidence type="ECO:0000256" key="2">
    <source>
        <dbReference type="ARBA" id="ARBA00022527"/>
    </source>
</evidence>
<comment type="catalytic activity">
    <reaction evidence="8">
        <text>L-seryl-[protein] + ATP = O-phospho-L-seryl-[protein] + ADP + H(+)</text>
        <dbReference type="Rhea" id="RHEA:17989"/>
        <dbReference type="Rhea" id="RHEA-COMP:9863"/>
        <dbReference type="Rhea" id="RHEA-COMP:11604"/>
        <dbReference type="ChEBI" id="CHEBI:15378"/>
        <dbReference type="ChEBI" id="CHEBI:29999"/>
        <dbReference type="ChEBI" id="CHEBI:30616"/>
        <dbReference type="ChEBI" id="CHEBI:83421"/>
        <dbReference type="ChEBI" id="CHEBI:456216"/>
        <dbReference type="EC" id="2.7.11.1"/>
    </reaction>
</comment>
<keyword evidence="13" id="KW-1185">Reference proteome</keyword>
<dbReference type="GeneID" id="36579975"/>
<feature type="domain" description="Protein kinase" evidence="11">
    <location>
        <begin position="169"/>
        <end position="681"/>
    </location>
</feature>
<dbReference type="InterPro" id="IPR051334">
    <property type="entry name" value="SRPK"/>
</dbReference>
<comment type="catalytic activity">
    <reaction evidence="7">
        <text>L-threonyl-[protein] + ATP = O-phospho-L-threonyl-[protein] + ADP + H(+)</text>
        <dbReference type="Rhea" id="RHEA:46608"/>
        <dbReference type="Rhea" id="RHEA-COMP:11060"/>
        <dbReference type="Rhea" id="RHEA-COMP:11605"/>
        <dbReference type="ChEBI" id="CHEBI:15378"/>
        <dbReference type="ChEBI" id="CHEBI:30013"/>
        <dbReference type="ChEBI" id="CHEBI:30616"/>
        <dbReference type="ChEBI" id="CHEBI:61977"/>
        <dbReference type="ChEBI" id="CHEBI:456216"/>
        <dbReference type="EC" id="2.7.11.1"/>
    </reaction>
</comment>
<dbReference type="InterPro" id="IPR011009">
    <property type="entry name" value="Kinase-like_dom_sf"/>
</dbReference>
<proteinExistence type="predicted"/>
<dbReference type="EC" id="2.7.11.1" evidence="1"/>
<dbReference type="RefSeq" id="XP_024740458.1">
    <property type="nucleotide sequence ID" value="XM_024871893.1"/>
</dbReference>
<dbReference type="OrthoDB" id="5979581at2759"/>
<dbReference type="GO" id="GO:0050684">
    <property type="term" value="P:regulation of mRNA processing"/>
    <property type="evidence" value="ECO:0007669"/>
    <property type="project" value="TreeGrafter"/>
</dbReference>
<evidence type="ECO:0000256" key="1">
    <source>
        <dbReference type="ARBA" id="ARBA00012513"/>
    </source>
</evidence>